<sequence>MSNSPTDDDVSTDAEEPTAPPDDDEDIDRRRLIRWIALIAFGIPVVVEVLTFANIIDDELLSGDDEEPTETGTATPTDRPGAVGVGDELLSETAATETITTSEIRTGESSRTYVLGVEVENDTDATVELRSRHVRLRDGETIDGVSSTGSVEPGATGTMTAAWGIPEGATPDAVEVVALRDGARVFEDYVAVERPPVVG</sequence>
<evidence type="ECO:0000256" key="1">
    <source>
        <dbReference type="SAM" id="MobiDB-lite"/>
    </source>
</evidence>
<dbReference type="EMBL" id="LGUC01000001">
    <property type="protein sequence ID" value="KPN30912.1"/>
    <property type="molecule type" value="Genomic_DNA"/>
</dbReference>
<protein>
    <submittedName>
        <fullName evidence="3">Uncharacterized protein</fullName>
    </submittedName>
</protein>
<keyword evidence="4" id="KW-1185">Reference proteome</keyword>
<dbReference type="AlphaFoldDB" id="A0A0P7GBA9"/>
<gene>
    <name evidence="3" type="ORF">SY89_01652</name>
</gene>
<keyword evidence="2" id="KW-0472">Membrane</keyword>
<proteinExistence type="predicted"/>
<evidence type="ECO:0000256" key="2">
    <source>
        <dbReference type="SAM" id="Phobius"/>
    </source>
</evidence>
<comment type="caution">
    <text evidence="3">The sequence shown here is derived from an EMBL/GenBank/DDBJ whole genome shotgun (WGS) entry which is preliminary data.</text>
</comment>
<feature type="region of interest" description="Disordered" evidence="1">
    <location>
        <begin position="62"/>
        <end position="84"/>
    </location>
</feature>
<name>A0A0P7GBA9_9EURY</name>
<keyword evidence="2" id="KW-1133">Transmembrane helix</keyword>
<feature type="compositionally biased region" description="Low complexity" evidence="1">
    <location>
        <begin position="70"/>
        <end position="80"/>
    </location>
</feature>
<evidence type="ECO:0000313" key="4">
    <source>
        <dbReference type="Proteomes" id="UP000050535"/>
    </source>
</evidence>
<accession>A0A0P7GBA9</accession>
<organism evidence="3 4">
    <name type="scientific">Halolamina pelagica</name>
    <dbReference type="NCBI Taxonomy" id="699431"/>
    <lineage>
        <taxon>Archaea</taxon>
        <taxon>Methanobacteriati</taxon>
        <taxon>Methanobacteriota</taxon>
        <taxon>Stenosarchaea group</taxon>
        <taxon>Halobacteria</taxon>
        <taxon>Halobacteriales</taxon>
        <taxon>Haloferacaceae</taxon>
    </lineage>
</organism>
<dbReference type="OrthoDB" id="313546at2157"/>
<evidence type="ECO:0000313" key="3">
    <source>
        <dbReference type="EMBL" id="KPN30912.1"/>
    </source>
</evidence>
<dbReference type="STRING" id="699431.SY89_01652"/>
<dbReference type="RefSeq" id="WP_054583707.1">
    <property type="nucleotide sequence ID" value="NZ_LGUC01000001.1"/>
</dbReference>
<reference evidence="4" key="1">
    <citation type="submission" date="2013-11" db="EMBL/GenBank/DDBJ databases">
        <authorList>
            <person name="Hoang H.T."/>
            <person name="Killian M.L."/>
            <person name="Madson D.M."/>
            <person name="Arruda P.H.E."/>
            <person name="Sun D."/>
            <person name="Schwartz K.J."/>
            <person name="Yoon K."/>
        </authorList>
    </citation>
    <scope>NUCLEOTIDE SEQUENCE [LARGE SCALE GENOMIC DNA]</scope>
    <source>
        <strain evidence="4">CDK2</strain>
    </source>
</reference>
<keyword evidence="2" id="KW-0812">Transmembrane</keyword>
<dbReference type="Proteomes" id="UP000050535">
    <property type="component" value="Unassembled WGS sequence"/>
</dbReference>
<feature type="transmembrane region" description="Helical" evidence="2">
    <location>
        <begin position="35"/>
        <end position="56"/>
    </location>
</feature>
<feature type="region of interest" description="Disordered" evidence="1">
    <location>
        <begin position="1"/>
        <end position="25"/>
    </location>
</feature>